<organism evidence="1 2">
    <name type="scientific">Paenibacillus taichungensis</name>
    <dbReference type="NCBI Taxonomy" id="484184"/>
    <lineage>
        <taxon>Bacteria</taxon>
        <taxon>Bacillati</taxon>
        <taxon>Bacillota</taxon>
        <taxon>Bacilli</taxon>
        <taxon>Bacillales</taxon>
        <taxon>Paenibacillaceae</taxon>
        <taxon>Paenibacillus</taxon>
    </lineage>
</organism>
<dbReference type="Proteomes" id="UP000577724">
    <property type="component" value="Unassembled WGS sequence"/>
</dbReference>
<sequence length="177" mass="19850">MLYIPDTDTSQDDELTFALAAASDAIEGHCKRKFAKDTYTERRSGTDSKYLSLRNFPIHEITEITGPHGPVVGYTELDDGILFRSEGWPRGEYRLLASYVGGYDLPSDDPDSNPSTLPNTLEMACLMLAKMMHTGQWGKLSERIDGEYTATFDKAERETDLPPAIQALCDRHVWRLG</sequence>
<dbReference type="EMBL" id="JABMCC010000092">
    <property type="protein sequence ID" value="NUU53058.1"/>
    <property type="molecule type" value="Genomic_DNA"/>
</dbReference>
<evidence type="ECO:0000313" key="1">
    <source>
        <dbReference type="EMBL" id="NUU53058.1"/>
    </source>
</evidence>
<comment type="caution">
    <text evidence="1">The sequence shown here is derived from an EMBL/GenBank/DDBJ whole genome shotgun (WGS) entry which is preliminary data.</text>
</comment>
<evidence type="ECO:0000313" key="2">
    <source>
        <dbReference type="Proteomes" id="UP000577724"/>
    </source>
</evidence>
<keyword evidence="2" id="KW-1185">Reference proteome</keyword>
<gene>
    <name evidence="1" type="ORF">HP548_02965</name>
</gene>
<reference evidence="1 2" key="1">
    <citation type="submission" date="2020-05" db="EMBL/GenBank/DDBJ databases">
        <title>Genome Sequencing of Type Strains.</title>
        <authorList>
            <person name="Lemaire J.F."/>
            <person name="Inderbitzin P."/>
            <person name="Gregorio O.A."/>
            <person name="Collins S.B."/>
            <person name="Wespe N."/>
            <person name="Knight-Connoni V."/>
        </authorList>
    </citation>
    <scope>NUCLEOTIDE SEQUENCE [LARGE SCALE GENOMIC DNA]</scope>
    <source>
        <strain evidence="1 2">DSM 19942</strain>
    </source>
</reference>
<protein>
    <submittedName>
        <fullName evidence="1">Phage gp6-like head-tail connector protein</fullName>
    </submittedName>
</protein>
<proteinExistence type="predicted"/>
<accession>A0ABX2MDN8</accession>
<name>A0ABX2MDN8_9BACL</name>